<evidence type="ECO:0000313" key="3">
    <source>
        <dbReference type="Proteomes" id="UP000053244"/>
    </source>
</evidence>
<proteinExistence type="predicted"/>
<dbReference type="AlphaFoldDB" id="A0A0X3VDN1"/>
<organism evidence="2 3">
    <name type="scientific">Actinoplanes awajinensis subsp. mycoplanecinus</name>
    <dbReference type="NCBI Taxonomy" id="135947"/>
    <lineage>
        <taxon>Bacteria</taxon>
        <taxon>Bacillati</taxon>
        <taxon>Actinomycetota</taxon>
        <taxon>Actinomycetes</taxon>
        <taxon>Micromonosporales</taxon>
        <taxon>Micromonosporaceae</taxon>
        <taxon>Actinoplanes</taxon>
    </lineage>
</organism>
<sequence>MTLIDLDQPPPVPETARREPRRWRRIAAAAALMLVAAGLGGFATDRWQQQRNRSTVQVAVLADLSLLPPMRYEIGAQASRRVAAVLHLTVVNTGPAPVRLAAISVTAFGMGTDDWMPVDKLIAPGQGTISTNYGGIDCEDTALAGTAPATAEVVTTDGDHRRRIAVDLGEWRDQVAQTCTKV</sequence>
<dbReference type="RefSeq" id="WP_067685200.1">
    <property type="nucleotide sequence ID" value="NZ_LLZH01000013.1"/>
</dbReference>
<protein>
    <submittedName>
        <fullName evidence="2">Uncharacterized protein</fullName>
    </submittedName>
</protein>
<comment type="caution">
    <text evidence="2">The sequence shown here is derived from an EMBL/GenBank/DDBJ whole genome shotgun (WGS) entry which is preliminary data.</text>
</comment>
<keyword evidence="1" id="KW-0472">Membrane</keyword>
<evidence type="ECO:0000256" key="1">
    <source>
        <dbReference type="SAM" id="Phobius"/>
    </source>
</evidence>
<accession>A0A0X3VDN1</accession>
<name>A0A0X3VDN1_9ACTN</name>
<reference evidence="2 3" key="1">
    <citation type="submission" date="2015-10" db="EMBL/GenBank/DDBJ databases">
        <authorList>
            <person name="Gilbert D.G."/>
        </authorList>
    </citation>
    <scope>NUCLEOTIDE SEQUENCE [LARGE SCALE GENOMIC DNA]</scope>
    <source>
        <strain evidence="2 3">NRRL B-16712</strain>
    </source>
</reference>
<dbReference type="EMBL" id="LLZH01000013">
    <property type="protein sequence ID" value="KUL41416.1"/>
    <property type="molecule type" value="Genomic_DNA"/>
</dbReference>
<gene>
    <name evidence="2" type="ORF">ADL15_03970</name>
</gene>
<keyword evidence="1" id="KW-0812">Transmembrane</keyword>
<keyword evidence="3" id="KW-1185">Reference proteome</keyword>
<dbReference type="OrthoDB" id="3381838at2"/>
<feature type="transmembrane region" description="Helical" evidence="1">
    <location>
        <begin position="26"/>
        <end position="44"/>
    </location>
</feature>
<dbReference type="Proteomes" id="UP000053244">
    <property type="component" value="Unassembled WGS sequence"/>
</dbReference>
<keyword evidence="1" id="KW-1133">Transmembrane helix</keyword>
<evidence type="ECO:0000313" key="2">
    <source>
        <dbReference type="EMBL" id="KUL41416.1"/>
    </source>
</evidence>